<protein>
    <submittedName>
        <fullName evidence="2">Uncharacterized protein</fullName>
    </submittedName>
</protein>
<keyword evidence="3" id="KW-1185">Reference proteome</keyword>
<dbReference type="Gene3D" id="1.20.140.150">
    <property type="match status" value="1"/>
</dbReference>
<evidence type="ECO:0000313" key="3">
    <source>
        <dbReference type="Proteomes" id="UP001497497"/>
    </source>
</evidence>
<keyword evidence="1" id="KW-0472">Membrane</keyword>
<keyword evidence="1" id="KW-1133">Transmembrane helix</keyword>
<organism evidence="2 3">
    <name type="scientific">Lymnaea stagnalis</name>
    <name type="common">Great pond snail</name>
    <name type="synonym">Helix stagnalis</name>
    <dbReference type="NCBI Taxonomy" id="6523"/>
    <lineage>
        <taxon>Eukaryota</taxon>
        <taxon>Metazoa</taxon>
        <taxon>Spiralia</taxon>
        <taxon>Lophotrochozoa</taxon>
        <taxon>Mollusca</taxon>
        <taxon>Gastropoda</taxon>
        <taxon>Heterobranchia</taxon>
        <taxon>Euthyneura</taxon>
        <taxon>Panpulmonata</taxon>
        <taxon>Hygrophila</taxon>
        <taxon>Lymnaeoidea</taxon>
        <taxon>Lymnaeidae</taxon>
        <taxon>Lymnaea</taxon>
    </lineage>
</organism>
<feature type="transmembrane region" description="Helical" evidence="1">
    <location>
        <begin position="105"/>
        <end position="131"/>
    </location>
</feature>
<sequence>MANGRLGWNATNAFNVLFYVGMILFIVGFSCPAWSYNESAYYSQYAGLWSCKESSYCSLIMYGKPTAAQALECVALVAHILSAVGVAFFYYVLYHSNGSNSYYDLVLKIDGMLAILGGVFGIVGGIVYSSYIGGFTYTTDRLGWASILTIAASVFTSLVGSGLVLLSIPRFKNRLNGKYEVIPSH</sequence>
<evidence type="ECO:0000256" key="1">
    <source>
        <dbReference type="SAM" id="Phobius"/>
    </source>
</evidence>
<name>A0AAV2GYV4_LYMST</name>
<evidence type="ECO:0000313" key="2">
    <source>
        <dbReference type="EMBL" id="CAL1526315.1"/>
    </source>
</evidence>
<feature type="transmembrane region" description="Helical" evidence="1">
    <location>
        <begin position="74"/>
        <end position="93"/>
    </location>
</feature>
<comment type="caution">
    <text evidence="2">The sequence shown here is derived from an EMBL/GenBank/DDBJ whole genome shotgun (WGS) entry which is preliminary data.</text>
</comment>
<dbReference type="EMBL" id="CAXITT010000004">
    <property type="protein sequence ID" value="CAL1526315.1"/>
    <property type="molecule type" value="Genomic_DNA"/>
</dbReference>
<keyword evidence="1" id="KW-0812">Transmembrane</keyword>
<reference evidence="2 3" key="1">
    <citation type="submission" date="2024-04" db="EMBL/GenBank/DDBJ databases">
        <authorList>
            <consortium name="Genoscope - CEA"/>
            <person name="William W."/>
        </authorList>
    </citation>
    <scope>NUCLEOTIDE SEQUENCE [LARGE SCALE GENOMIC DNA]</scope>
</reference>
<dbReference type="AlphaFoldDB" id="A0AAV2GYV4"/>
<dbReference type="PROSITE" id="PS51257">
    <property type="entry name" value="PROKAR_LIPOPROTEIN"/>
    <property type="match status" value="1"/>
</dbReference>
<feature type="transmembrane region" description="Helical" evidence="1">
    <location>
        <begin position="12"/>
        <end position="35"/>
    </location>
</feature>
<accession>A0AAV2GYV4</accession>
<gene>
    <name evidence="2" type="ORF">GSLYS_00000492001</name>
</gene>
<feature type="transmembrane region" description="Helical" evidence="1">
    <location>
        <begin position="143"/>
        <end position="168"/>
    </location>
</feature>
<proteinExistence type="predicted"/>
<dbReference type="Proteomes" id="UP001497497">
    <property type="component" value="Unassembled WGS sequence"/>
</dbReference>